<evidence type="ECO:0000313" key="2">
    <source>
        <dbReference type="EMBL" id="GDY33327.1"/>
    </source>
</evidence>
<gene>
    <name evidence="2" type="ORF">GTS_49600</name>
</gene>
<protein>
    <submittedName>
        <fullName evidence="2">Uncharacterized protein</fullName>
    </submittedName>
</protein>
<name>A0A4D4JHG0_9PSEU</name>
<dbReference type="AlphaFoldDB" id="A0A4D4JHG0"/>
<accession>A0A4D4JHG0</accession>
<organism evidence="2 3">
    <name type="scientific">Gandjariella thermophila</name>
    <dbReference type="NCBI Taxonomy" id="1931992"/>
    <lineage>
        <taxon>Bacteria</taxon>
        <taxon>Bacillati</taxon>
        <taxon>Actinomycetota</taxon>
        <taxon>Actinomycetes</taxon>
        <taxon>Pseudonocardiales</taxon>
        <taxon>Pseudonocardiaceae</taxon>
        <taxon>Gandjariella</taxon>
    </lineage>
</organism>
<keyword evidence="3" id="KW-1185">Reference proteome</keyword>
<dbReference type="InterPro" id="IPR018561">
    <property type="entry name" value="AosR"/>
</dbReference>
<proteinExistence type="predicted"/>
<reference evidence="3" key="1">
    <citation type="submission" date="2019-04" db="EMBL/GenBank/DDBJ databases">
        <title>Draft genome sequence of Pseudonocardiaceae bacterium SL3-2-4.</title>
        <authorList>
            <person name="Ningsih F."/>
            <person name="Yokota A."/>
            <person name="Sakai Y."/>
            <person name="Nanatani K."/>
            <person name="Yabe S."/>
            <person name="Oetari A."/>
            <person name="Sjamsuridzal W."/>
        </authorList>
    </citation>
    <scope>NUCLEOTIDE SEQUENCE [LARGE SCALE GENOMIC DNA]</scope>
    <source>
        <strain evidence="3">SL3-2-4</strain>
    </source>
</reference>
<dbReference type="EMBL" id="BJFL01000039">
    <property type="protein sequence ID" value="GDY33327.1"/>
    <property type="molecule type" value="Genomic_DNA"/>
</dbReference>
<evidence type="ECO:0000256" key="1">
    <source>
        <dbReference type="SAM" id="MobiDB-lite"/>
    </source>
</evidence>
<feature type="region of interest" description="Disordered" evidence="1">
    <location>
        <begin position="1"/>
        <end position="23"/>
    </location>
</feature>
<sequence>MTRDPADAYRPTEAADGRDGRVNGWTRKNGHLVTVLDRQEAAVVRGLVSQVQDMLQARAEEAPRDELAQLTGIRTGPANAPDDPILGRLLPDFHRLDHDDATAEDENSARALRSLHEPELVEMKTGVAGVVLRTCPPRGGSIVLDDEQAQAWLSALNDVRLALGTALEVTEDMPDELPDEDPRAAHLGVYHWLTWVQESLVQAVMG</sequence>
<dbReference type="Pfam" id="PF09438">
    <property type="entry name" value="DUF2017"/>
    <property type="match status" value="1"/>
</dbReference>
<dbReference type="Proteomes" id="UP000298860">
    <property type="component" value="Unassembled WGS sequence"/>
</dbReference>
<evidence type="ECO:0000313" key="3">
    <source>
        <dbReference type="Proteomes" id="UP000298860"/>
    </source>
</evidence>
<comment type="caution">
    <text evidence="2">The sequence shown here is derived from an EMBL/GenBank/DDBJ whole genome shotgun (WGS) entry which is preliminary data.</text>
</comment>